<dbReference type="InterPro" id="IPR013328">
    <property type="entry name" value="6PGD_dom2"/>
</dbReference>
<keyword evidence="2" id="KW-0560">Oxidoreductase</keyword>
<comment type="similarity">
    <text evidence="1">Belongs to the HIBADH-related family.</text>
</comment>
<sequence length="285" mass="29147">MTTVTVIGLGPMGQALAGALLDAGHCVTVWNRTESKAAPLLSRGAHQATDPARAVTASDLTLINVVDHDAVDSVVAAAGDAVAGRVLVGLSSDTPQRAAQTAKLVNDAGGRYLDGAIMTPTDVIGTPDASVLFAGPRDLFDGHRALLQALGTATWLGADLGRAAAFDMALLDVFWTAVSGFLHALETARAQGITPGELLPHSLGIAAILPPIFTELAERIEADRHDDSAASVSSVAASLTHLIAHSENSGVDAGALRALQRYVGDVVAAGDGDREISRIAAAMRA</sequence>
<accession>A0ABT8HF98</accession>
<evidence type="ECO:0000259" key="4">
    <source>
        <dbReference type="Pfam" id="PF21761"/>
    </source>
</evidence>
<gene>
    <name evidence="5" type="ORF">QYF68_16630</name>
</gene>
<dbReference type="InterPro" id="IPR015815">
    <property type="entry name" value="HIBADH-related"/>
</dbReference>
<dbReference type="InterPro" id="IPR006115">
    <property type="entry name" value="6PGDH_NADP-bd"/>
</dbReference>
<reference evidence="5" key="1">
    <citation type="submission" date="2023-07" db="EMBL/GenBank/DDBJ databases">
        <title>Degradation of tert-butanol by M. austroafricanum TBA100.</title>
        <authorList>
            <person name="Helbich S."/>
            <person name="Vainshtein Y."/>
        </authorList>
    </citation>
    <scope>NUCLEOTIDE SEQUENCE</scope>
    <source>
        <strain evidence="5">TBA100</strain>
    </source>
</reference>
<evidence type="ECO:0000256" key="1">
    <source>
        <dbReference type="ARBA" id="ARBA00009080"/>
    </source>
</evidence>
<keyword evidence="6" id="KW-1185">Reference proteome</keyword>
<dbReference type="SUPFAM" id="SSF51735">
    <property type="entry name" value="NAD(P)-binding Rossmann-fold domains"/>
    <property type="match status" value="1"/>
</dbReference>
<proteinExistence type="inferred from homology"/>
<dbReference type="PIRSF" id="PIRSF000103">
    <property type="entry name" value="HIBADH"/>
    <property type="match status" value="1"/>
</dbReference>
<dbReference type="PANTHER" id="PTHR43580:SF2">
    <property type="entry name" value="CYTOKINE-LIKE NUCLEAR FACTOR N-PAC"/>
    <property type="match status" value="1"/>
</dbReference>
<dbReference type="Proteomes" id="UP001172687">
    <property type="component" value="Unassembled WGS sequence"/>
</dbReference>
<feature type="domain" description="6-phosphogluconate dehydrogenase NADP-binding" evidence="3">
    <location>
        <begin position="4"/>
        <end position="154"/>
    </location>
</feature>
<dbReference type="InterPro" id="IPR051265">
    <property type="entry name" value="HIBADH-related_NP60_sf"/>
</dbReference>
<dbReference type="Pfam" id="PF03446">
    <property type="entry name" value="NAD_binding_2"/>
    <property type="match status" value="1"/>
</dbReference>
<dbReference type="RefSeq" id="WP_208674300.1">
    <property type="nucleotide sequence ID" value="NZ_CP070380.1"/>
</dbReference>
<dbReference type="EMBL" id="JAUHTC010000054">
    <property type="protein sequence ID" value="MDN4519430.1"/>
    <property type="molecule type" value="Genomic_DNA"/>
</dbReference>
<protein>
    <submittedName>
        <fullName evidence="5">NAD(P)-binding domain-containing protein</fullName>
    </submittedName>
</protein>
<feature type="domain" description="NADPH-dependent reductive aminase-like C-terminal" evidence="4">
    <location>
        <begin position="159"/>
        <end position="284"/>
    </location>
</feature>
<dbReference type="PANTHER" id="PTHR43580">
    <property type="entry name" value="OXIDOREDUCTASE GLYR1-RELATED"/>
    <property type="match status" value="1"/>
</dbReference>
<dbReference type="Gene3D" id="3.40.50.720">
    <property type="entry name" value="NAD(P)-binding Rossmann-like Domain"/>
    <property type="match status" value="1"/>
</dbReference>
<evidence type="ECO:0000313" key="5">
    <source>
        <dbReference type="EMBL" id="MDN4519430.1"/>
    </source>
</evidence>
<organism evidence="5 6">
    <name type="scientific">Mycolicibacterium austroafricanum</name>
    <name type="common">Mycobacterium austroafricanum</name>
    <dbReference type="NCBI Taxonomy" id="39687"/>
    <lineage>
        <taxon>Bacteria</taxon>
        <taxon>Bacillati</taxon>
        <taxon>Actinomycetota</taxon>
        <taxon>Actinomycetes</taxon>
        <taxon>Mycobacteriales</taxon>
        <taxon>Mycobacteriaceae</taxon>
        <taxon>Mycolicibacterium</taxon>
    </lineage>
</organism>
<dbReference type="Gene3D" id="1.10.1040.10">
    <property type="entry name" value="N-(1-d-carboxylethyl)-l-norvaline Dehydrogenase, domain 2"/>
    <property type="match status" value="1"/>
</dbReference>
<evidence type="ECO:0000259" key="3">
    <source>
        <dbReference type="Pfam" id="PF03446"/>
    </source>
</evidence>
<evidence type="ECO:0000313" key="6">
    <source>
        <dbReference type="Proteomes" id="UP001172687"/>
    </source>
</evidence>
<name>A0ABT8HF98_MYCAO</name>
<dbReference type="Pfam" id="PF21761">
    <property type="entry name" value="RedAm-like_C"/>
    <property type="match status" value="1"/>
</dbReference>
<dbReference type="InterPro" id="IPR048666">
    <property type="entry name" value="RedAm-like_C"/>
</dbReference>
<comment type="caution">
    <text evidence="5">The sequence shown here is derived from an EMBL/GenBank/DDBJ whole genome shotgun (WGS) entry which is preliminary data.</text>
</comment>
<evidence type="ECO:0000256" key="2">
    <source>
        <dbReference type="ARBA" id="ARBA00023002"/>
    </source>
</evidence>
<dbReference type="InterPro" id="IPR036291">
    <property type="entry name" value="NAD(P)-bd_dom_sf"/>
</dbReference>